<evidence type="ECO:0000313" key="3">
    <source>
        <dbReference type="Proteomes" id="UP000229340"/>
    </source>
</evidence>
<evidence type="ECO:0000313" key="2">
    <source>
        <dbReference type="EMBL" id="ATR79677.1"/>
    </source>
</evidence>
<protein>
    <submittedName>
        <fullName evidence="2">Uncharacterized protein</fullName>
    </submittedName>
</protein>
<dbReference type="RefSeq" id="WP_100271045.1">
    <property type="nucleotide sequence ID" value="NZ_CP024444.1"/>
</dbReference>
<evidence type="ECO:0000256" key="1">
    <source>
        <dbReference type="SAM" id="Phobius"/>
    </source>
</evidence>
<organism evidence="2 3">
    <name type="scientific">Faucicola osloensis</name>
    <name type="common">Moraxella osloensis</name>
    <dbReference type="NCBI Taxonomy" id="34062"/>
    <lineage>
        <taxon>Bacteria</taxon>
        <taxon>Pseudomonadati</taxon>
        <taxon>Pseudomonadota</taxon>
        <taxon>Gammaproteobacteria</taxon>
        <taxon>Moraxellales</taxon>
        <taxon>Moraxellaceae</taxon>
        <taxon>Faucicola</taxon>
    </lineage>
</organism>
<proteinExistence type="predicted"/>
<keyword evidence="2" id="KW-0614">Plasmid</keyword>
<geneLocation type="plasmid" evidence="3">
    <name>pnp7-1</name>
</geneLocation>
<sequence length="152" mass="17098">MNKSSNNLQSEQVEDLPASKLVDRNNFFINNVVKYILIALTVIVLIGWYYLSKNPAMQKPTVNEASIKISQWVEITQKNKTTSNLTMHFSGCFPVSVEKTPDFLISNTIAMANELSKDYKFNAADSEAVIQNFYDSKNCANAPVSSMIYVNE</sequence>
<gene>
    <name evidence="2" type="ORF">NP7_09945</name>
</gene>
<keyword evidence="1" id="KW-0472">Membrane</keyword>
<feature type="transmembrane region" description="Helical" evidence="1">
    <location>
        <begin position="32"/>
        <end position="51"/>
    </location>
</feature>
<keyword evidence="1" id="KW-0812">Transmembrane</keyword>
<dbReference type="EMBL" id="CP024444">
    <property type="protein sequence ID" value="ATR79677.1"/>
    <property type="molecule type" value="Genomic_DNA"/>
</dbReference>
<keyword evidence="1" id="KW-1133">Transmembrane helix</keyword>
<dbReference type="AlphaFoldDB" id="A0A2D2LXC6"/>
<name>A0A2D2LXC6_FAUOS</name>
<dbReference type="Proteomes" id="UP000229340">
    <property type="component" value="Plasmid pNP7-1"/>
</dbReference>
<reference evidence="3" key="1">
    <citation type="submission" date="2017-10" db="EMBL/GenBank/DDBJ databases">
        <title>Complete genome sequence of Moraxella osloensis NP7 isolated from human skin.</title>
        <authorList>
            <person name="Lee K."/>
            <person name="Lim J.Y."/>
            <person name="Hwang I."/>
        </authorList>
    </citation>
    <scope>NUCLEOTIDE SEQUENCE [LARGE SCALE GENOMIC DNA]</scope>
    <source>
        <strain evidence="3">NP7</strain>
        <plasmid evidence="3">pnp7-1</plasmid>
    </source>
</reference>
<accession>A0A2D2LXC6</accession>